<evidence type="ECO:0000256" key="16">
    <source>
        <dbReference type="RuleBase" id="RU003357"/>
    </source>
</evidence>
<comment type="similarity">
    <text evidence="2 14 16">Belongs to the TonB-dependent receptor family.</text>
</comment>
<evidence type="ECO:0000256" key="5">
    <source>
        <dbReference type="ARBA" id="ARBA00022496"/>
    </source>
</evidence>
<evidence type="ECO:0000256" key="4">
    <source>
        <dbReference type="ARBA" id="ARBA00022452"/>
    </source>
</evidence>
<keyword evidence="7" id="KW-0732">Signal</keyword>
<organism evidence="18 19">
    <name type="scientific">Achromobacter seleniivolatilans</name>
    <dbReference type="NCBI Taxonomy" id="3047478"/>
    <lineage>
        <taxon>Bacteria</taxon>
        <taxon>Pseudomonadati</taxon>
        <taxon>Pseudomonadota</taxon>
        <taxon>Betaproteobacteria</taxon>
        <taxon>Burkholderiales</taxon>
        <taxon>Alcaligenaceae</taxon>
        <taxon>Achromobacter</taxon>
    </lineage>
</organism>
<evidence type="ECO:0000256" key="1">
    <source>
        <dbReference type="ARBA" id="ARBA00004571"/>
    </source>
</evidence>
<dbReference type="CDD" id="cd01347">
    <property type="entry name" value="ligand_gated_channel"/>
    <property type="match status" value="1"/>
</dbReference>
<keyword evidence="11 14" id="KW-0472">Membrane</keyword>
<gene>
    <name evidence="18" type="ORF">RAS12_27385</name>
</gene>
<keyword evidence="5" id="KW-0410">Iron transport</keyword>
<protein>
    <submittedName>
        <fullName evidence="18">TonB-dependent receptor</fullName>
    </submittedName>
</protein>
<evidence type="ECO:0000256" key="10">
    <source>
        <dbReference type="ARBA" id="ARBA00023077"/>
    </source>
</evidence>
<evidence type="ECO:0000313" key="19">
    <source>
        <dbReference type="Proteomes" id="UP001234798"/>
    </source>
</evidence>
<dbReference type="RefSeq" id="WP_306943355.1">
    <property type="nucleotide sequence ID" value="NZ_CP132976.1"/>
</dbReference>
<evidence type="ECO:0000256" key="7">
    <source>
        <dbReference type="ARBA" id="ARBA00022729"/>
    </source>
</evidence>
<dbReference type="Pfam" id="PF07715">
    <property type="entry name" value="Plug"/>
    <property type="match status" value="1"/>
</dbReference>
<evidence type="ECO:0000256" key="3">
    <source>
        <dbReference type="ARBA" id="ARBA00022448"/>
    </source>
</evidence>
<keyword evidence="10 16" id="KW-0798">TonB box</keyword>
<dbReference type="InterPro" id="IPR010917">
    <property type="entry name" value="TonB_rcpt_CS"/>
</dbReference>
<dbReference type="Gene3D" id="2.40.170.20">
    <property type="entry name" value="TonB-dependent receptor, beta-barrel domain"/>
    <property type="match status" value="1"/>
</dbReference>
<dbReference type="NCBIfam" id="TIGR01783">
    <property type="entry name" value="TonB-siderophor"/>
    <property type="match status" value="1"/>
</dbReference>
<evidence type="ECO:0000256" key="13">
    <source>
        <dbReference type="ARBA" id="ARBA00023237"/>
    </source>
</evidence>
<name>A0ABY9LZW8_9BURK</name>
<keyword evidence="19" id="KW-1185">Reference proteome</keyword>
<reference evidence="18 19" key="1">
    <citation type="submission" date="2023-08" db="EMBL/GenBank/DDBJ databases">
        <title>Achromobacter seleniivolatilans sp. nov., isolated from seleniferous soil.</title>
        <authorList>
            <person name="Zhang S."/>
            <person name="Li K."/>
            <person name="Peng J."/>
            <person name="Zhao Q."/>
            <person name="Wang H."/>
            <person name="Guo Y."/>
        </authorList>
    </citation>
    <scope>NUCLEOTIDE SEQUENCE [LARGE SCALE GENOMIC DNA]</scope>
    <source>
        <strain evidence="18 19">R39</strain>
    </source>
</reference>
<dbReference type="PANTHER" id="PTHR32552">
    <property type="entry name" value="FERRICHROME IRON RECEPTOR-RELATED"/>
    <property type="match status" value="1"/>
</dbReference>
<dbReference type="PROSITE" id="PS01156">
    <property type="entry name" value="TONB_DEPENDENT_REC_2"/>
    <property type="match status" value="1"/>
</dbReference>
<feature type="short sequence motif" description="TonB C-terminal box" evidence="15">
    <location>
        <begin position="791"/>
        <end position="808"/>
    </location>
</feature>
<evidence type="ECO:0000256" key="6">
    <source>
        <dbReference type="ARBA" id="ARBA00022692"/>
    </source>
</evidence>
<evidence type="ECO:0000256" key="8">
    <source>
        <dbReference type="ARBA" id="ARBA00023004"/>
    </source>
</evidence>
<dbReference type="PROSITE" id="PS52016">
    <property type="entry name" value="TONB_DEPENDENT_REC_3"/>
    <property type="match status" value="1"/>
</dbReference>
<sequence length="808" mass="85916">MSDARPSASQRHGCLRAVVSARLAVHLAVGVTAGAPSLMWPQAAHAQATQARDYDIPAGTLEDALGRFGREAGIVLSFRPDVTADLHSDGLRGSHTVRGGLDALLEGSGIRVLPQSSDSYVLERPRVMEIGTTQLPAVTVTGSDYGLSLAYAGGQIARGGSLGVLDASDVMDTPFSTINYTAQTLENQQARTLADVVINDSSVRTLTASGGFSEDFQIRGYAVSSGDVGLNGLYGLASSSRMPAAMMERVEVLKGPGTLMNGIGPDGSVGGGINIVTKRASDEPLTRLTATYQDPSQLGSQLDMGRRFGGNNAWGIRFNGVYRNGATAIDDGRQQQGVGVLALDYGGQKLRWSLDAYTQHETDQNVRPQVGFLSSLTSLPSPPSGHRNFFPGTQLKLDDSAVATRLEYDISDAITVFGAAGYRYGRAEQTLPSGPVDQQGNFTALNAYYDAYSRTKTGDVGIRARFFTWGVKHTVSLGATRLDQETGNGYVTSGTTLSSNIYRPARLPEISAQRPSPVKASNTELSSYTLTDTLSFADDRLIVIGGLRKQSVVANNYSAATGGLASSYEDSATSPLAGIVFKPVSNVSVYGNFTSGLTRGGMAPSTAANAGQVFAPYKAKQYEAGVKVDWGQILTSASVFQIKQPNAVTDPATNRYSVDDEQRNRGLELAVYGEATRSLRMMASATFYDATLTRTAGGVNDGNAASGVPKNTFNLGLDWDMPWVRGLSLSARVIHTASAYFNASNTLTLPAWTRYDIGARYSTGILGHTVVLRANVENLFNKDYWLLSGNYATVAAPRTVLLSAQIDF</sequence>
<dbReference type="InterPro" id="IPR037066">
    <property type="entry name" value="Plug_dom_sf"/>
</dbReference>
<dbReference type="InterPro" id="IPR011662">
    <property type="entry name" value="Secretin/TonB_short_N"/>
</dbReference>
<evidence type="ECO:0000256" key="14">
    <source>
        <dbReference type="PROSITE-ProRule" id="PRU01360"/>
    </source>
</evidence>
<evidence type="ECO:0000256" key="11">
    <source>
        <dbReference type="ARBA" id="ARBA00023136"/>
    </source>
</evidence>
<keyword evidence="6 14" id="KW-0812">Transmembrane</keyword>
<dbReference type="Gene3D" id="2.170.130.10">
    <property type="entry name" value="TonB-dependent receptor, plug domain"/>
    <property type="match status" value="1"/>
</dbReference>
<dbReference type="InterPro" id="IPR010105">
    <property type="entry name" value="TonB_sidphr_rcpt"/>
</dbReference>
<keyword evidence="4 14" id="KW-1134">Transmembrane beta strand</keyword>
<evidence type="ECO:0000256" key="9">
    <source>
        <dbReference type="ARBA" id="ARBA00023065"/>
    </source>
</evidence>
<evidence type="ECO:0000259" key="17">
    <source>
        <dbReference type="SMART" id="SM00965"/>
    </source>
</evidence>
<feature type="domain" description="Secretin/TonB short N-terminal" evidence="17">
    <location>
        <begin position="74"/>
        <end position="125"/>
    </location>
</feature>
<accession>A0ABY9LZW8</accession>
<keyword evidence="12 18" id="KW-0675">Receptor</keyword>
<dbReference type="PANTHER" id="PTHR32552:SF82">
    <property type="entry name" value="FCUA PROTEIN"/>
    <property type="match status" value="1"/>
</dbReference>
<dbReference type="SUPFAM" id="SSF56935">
    <property type="entry name" value="Porins"/>
    <property type="match status" value="1"/>
</dbReference>
<comment type="subcellular location">
    <subcellularLocation>
        <location evidence="1 14">Cell outer membrane</location>
        <topology evidence="1 14">Multi-pass membrane protein</topology>
    </subcellularLocation>
</comment>
<dbReference type="EMBL" id="CP132976">
    <property type="protein sequence ID" value="WMD20287.1"/>
    <property type="molecule type" value="Genomic_DNA"/>
</dbReference>
<evidence type="ECO:0000256" key="12">
    <source>
        <dbReference type="ARBA" id="ARBA00023170"/>
    </source>
</evidence>
<proteinExistence type="inferred from homology"/>
<dbReference type="Gene3D" id="3.55.50.30">
    <property type="match status" value="1"/>
</dbReference>
<evidence type="ECO:0000256" key="15">
    <source>
        <dbReference type="PROSITE-ProRule" id="PRU10144"/>
    </source>
</evidence>
<evidence type="ECO:0000256" key="2">
    <source>
        <dbReference type="ARBA" id="ARBA00009810"/>
    </source>
</evidence>
<evidence type="ECO:0000313" key="18">
    <source>
        <dbReference type="EMBL" id="WMD20287.1"/>
    </source>
</evidence>
<dbReference type="SMART" id="SM00965">
    <property type="entry name" value="STN"/>
    <property type="match status" value="1"/>
</dbReference>
<dbReference type="Pfam" id="PF00593">
    <property type="entry name" value="TonB_dep_Rec_b-barrel"/>
    <property type="match status" value="1"/>
</dbReference>
<dbReference type="InterPro" id="IPR012910">
    <property type="entry name" value="Plug_dom"/>
</dbReference>
<keyword evidence="9" id="KW-0406">Ion transport</keyword>
<keyword evidence="13 14" id="KW-0998">Cell outer membrane</keyword>
<dbReference type="InterPro" id="IPR039426">
    <property type="entry name" value="TonB-dep_rcpt-like"/>
</dbReference>
<keyword evidence="8" id="KW-0408">Iron</keyword>
<dbReference type="InterPro" id="IPR000531">
    <property type="entry name" value="Beta-barrel_TonB"/>
</dbReference>
<dbReference type="InterPro" id="IPR036942">
    <property type="entry name" value="Beta-barrel_TonB_sf"/>
</dbReference>
<dbReference type="Proteomes" id="UP001234798">
    <property type="component" value="Chromosome"/>
</dbReference>
<keyword evidence="3 14" id="KW-0813">Transport</keyword>